<dbReference type="GeneID" id="6070284"/>
<name>B0CTC5_LACBS</name>
<dbReference type="Gene3D" id="3.80.10.10">
    <property type="entry name" value="Ribonuclease Inhibitor"/>
    <property type="match status" value="1"/>
</dbReference>
<dbReference type="AlphaFoldDB" id="B0CTC5"/>
<reference evidence="1 2" key="1">
    <citation type="journal article" date="2008" name="Nature">
        <title>The genome of Laccaria bicolor provides insights into mycorrhizal symbiosis.</title>
        <authorList>
            <person name="Martin F."/>
            <person name="Aerts A."/>
            <person name="Ahren D."/>
            <person name="Brun A."/>
            <person name="Danchin E.G.J."/>
            <person name="Duchaussoy F."/>
            <person name="Gibon J."/>
            <person name="Kohler A."/>
            <person name="Lindquist E."/>
            <person name="Pereda V."/>
            <person name="Salamov A."/>
            <person name="Shapiro H.J."/>
            <person name="Wuyts J."/>
            <person name="Blaudez D."/>
            <person name="Buee M."/>
            <person name="Brokstein P."/>
            <person name="Canbaeck B."/>
            <person name="Cohen D."/>
            <person name="Courty P.E."/>
            <person name="Coutinho P.M."/>
            <person name="Delaruelle C."/>
            <person name="Detter J.C."/>
            <person name="Deveau A."/>
            <person name="DiFazio S."/>
            <person name="Duplessis S."/>
            <person name="Fraissinet-Tachet L."/>
            <person name="Lucic E."/>
            <person name="Frey-Klett P."/>
            <person name="Fourrey C."/>
            <person name="Feussner I."/>
            <person name="Gay G."/>
            <person name="Grimwood J."/>
            <person name="Hoegger P.J."/>
            <person name="Jain P."/>
            <person name="Kilaru S."/>
            <person name="Labbe J."/>
            <person name="Lin Y.C."/>
            <person name="Legue V."/>
            <person name="Le Tacon F."/>
            <person name="Marmeisse R."/>
            <person name="Melayah D."/>
            <person name="Montanini B."/>
            <person name="Muratet M."/>
            <person name="Nehls U."/>
            <person name="Niculita-Hirzel H."/>
            <person name="Oudot-Le Secq M.P."/>
            <person name="Peter M."/>
            <person name="Quesneville H."/>
            <person name="Rajashekar B."/>
            <person name="Reich M."/>
            <person name="Rouhier N."/>
            <person name="Schmutz J."/>
            <person name="Yin T."/>
            <person name="Chalot M."/>
            <person name="Henrissat B."/>
            <person name="Kuees U."/>
            <person name="Lucas S."/>
            <person name="Van de Peer Y."/>
            <person name="Podila G.K."/>
            <person name="Polle A."/>
            <person name="Pukkila P.J."/>
            <person name="Richardson P.M."/>
            <person name="Rouze P."/>
            <person name="Sanders I.R."/>
            <person name="Stajich J.E."/>
            <person name="Tunlid A."/>
            <person name="Tuskan G."/>
            <person name="Grigoriev I.V."/>
        </authorList>
    </citation>
    <scope>NUCLEOTIDE SEQUENCE [LARGE SCALE GENOMIC DNA]</scope>
    <source>
        <strain evidence="2">S238N-H82 / ATCC MYA-4686</strain>
    </source>
</reference>
<protein>
    <submittedName>
        <fullName evidence="1">Predicted protein</fullName>
    </submittedName>
</protein>
<dbReference type="OrthoDB" id="3046437at2759"/>
<proteinExistence type="predicted"/>
<dbReference type="RefSeq" id="XP_001874451.1">
    <property type="nucleotide sequence ID" value="XM_001874416.1"/>
</dbReference>
<dbReference type="KEGG" id="lbc:LACBIDRAFT_321554"/>
<dbReference type="SUPFAM" id="SSF52047">
    <property type="entry name" value="RNI-like"/>
    <property type="match status" value="1"/>
</dbReference>
<sequence length="438" mass="49793">MDFEKDSLEWTQELLGRSKHMPLNIGCCTAACRPKHLDLVLDLAPQCRTFCLKVKGFTEGFLNAIQKPAPHLEVFGVYPHWKGEAGVTTLPKILFNGEAPKLRKVHFNCCRFDITTAAFSQLTCLEVSWAHGFAGPTVSEWLNLLNNIPRLKKLLISMSISRTLPSTVPLPRAQLPHLSDLSLSSPLAECSSFLRHIDIPPLERLSLTTYRLHFNPDSEFIVRFLEERMDGWAHNMVNCECLASIEPHSLWLRCSNHDPINPDILVTFDWEGSQDVPEQTTAPMICFSLPEVFFPIFRGVRSLQMHSSYLLDEYDPPSDSESTSIKILGLWILRFFHNLVILHLVGYLHLILFPHLEQQFYESSAKEVQDVILPSLQALEFSACDFKMDDGRRLKVLRAFLGLRARAGKPIKTISFKYYDLGEGYQTIGEEFGVDISS</sequence>
<dbReference type="InterPro" id="IPR032675">
    <property type="entry name" value="LRR_dom_sf"/>
</dbReference>
<dbReference type="HOGENOM" id="CLU_625645_0_0_1"/>
<evidence type="ECO:0000313" key="1">
    <source>
        <dbReference type="EMBL" id="EDR13892.1"/>
    </source>
</evidence>
<organism evidence="2">
    <name type="scientific">Laccaria bicolor (strain S238N-H82 / ATCC MYA-4686)</name>
    <name type="common">Bicoloured deceiver</name>
    <name type="synonym">Laccaria laccata var. bicolor</name>
    <dbReference type="NCBI Taxonomy" id="486041"/>
    <lineage>
        <taxon>Eukaryota</taxon>
        <taxon>Fungi</taxon>
        <taxon>Dikarya</taxon>
        <taxon>Basidiomycota</taxon>
        <taxon>Agaricomycotina</taxon>
        <taxon>Agaricomycetes</taxon>
        <taxon>Agaricomycetidae</taxon>
        <taxon>Agaricales</taxon>
        <taxon>Agaricineae</taxon>
        <taxon>Hydnangiaceae</taxon>
        <taxon>Laccaria</taxon>
    </lineage>
</organism>
<evidence type="ECO:0000313" key="2">
    <source>
        <dbReference type="Proteomes" id="UP000001194"/>
    </source>
</evidence>
<keyword evidence="2" id="KW-1185">Reference proteome</keyword>
<gene>
    <name evidence="1" type="ORF">LACBIDRAFT_321554</name>
</gene>
<dbReference type="Proteomes" id="UP000001194">
    <property type="component" value="Unassembled WGS sequence"/>
</dbReference>
<dbReference type="InParanoid" id="B0CTC5"/>
<accession>B0CTC5</accession>
<dbReference type="EMBL" id="DS547092">
    <property type="protein sequence ID" value="EDR13892.1"/>
    <property type="molecule type" value="Genomic_DNA"/>
</dbReference>